<reference evidence="3 4" key="1">
    <citation type="journal article" date="2011" name="J. Bacteriol.">
        <title>Complete genome sequence of seawater bacterium Glaciecola nitratireducens FR1064T.</title>
        <authorList>
            <person name="Bian F."/>
            <person name="Qin Q.L."/>
            <person name="Xie B.B."/>
            <person name="Shu Y.L."/>
            <person name="Zhang X.Y."/>
            <person name="Yu Y."/>
            <person name="Chen B."/>
            <person name="Chen X.L."/>
            <person name="Zhou B.C."/>
            <person name="Zhang Y.Z."/>
        </authorList>
    </citation>
    <scope>NUCLEOTIDE SEQUENCE [LARGE SCALE GENOMIC DNA]</scope>
    <source>
        <strain evidence="4">JCM 12485 / KCTC 12276 / FR1064</strain>
    </source>
</reference>
<evidence type="ECO:0000256" key="1">
    <source>
        <dbReference type="SAM" id="MobiDB-lite"/>
    </source>
</evidence>
<protein>
    <recommendedName>
        <fullName evidence="5">Lipoprotein</fullName>
    </recommendedName>
</protein>
<gene>
    <name evidence="3" type="ordered locus">GNIT_0943</name>
</gene>
<keyword evidence="4" id="KW-1185">Reference proteome</keyword>
<feature type="compositionally biased region" description="Acidic residues" evidence="1">
    <location>
        <begin position="170"/>
        <end position="181"/>
    </location>
</feature>
<sequence length="181" mass="19339">MNKRSIMCTLFVSTALLSGCSTMAPATKVEQVVERNGVSISLIPATYREVYFSPSVSKEKYCRAPDPDFSVQQSDQLNLSLPMNGGESIGGGEKQTGLNLGGRSPAVLITRELMYRACELASNINADDKTTIDIYSAFLEGIKDIVQQSSLTGTTNSDITSSSTSSEDSSSNEDDDLEGGN</sequence>
<dbReference type="RefSeq" id="WP_014107956.1">
    <property type="nucleotide sequence ID" value="NC_016041.1"/>
</dbReference>
<dbReference type="Proteomes" id="UP000009282">
    <property type="component" value="Chromosome"/>
</dbReference>
<dbReference type="KEGG" id="gni:GNIT_0943"/>
<accession>G4QFZ0</accession>
<dbReference type="AlphaFoldDB" id="G4QFZ0"/>
<dbReference type="EMBL" id="CP003060">
    <property type="protein sequence ID" value="AEP29081.1"/>
    <property type="molecule type" value="Genomic_DNA"/>
</dbReference>
<evidence type="ECO:0000313" key="3">
    <source>
        <dbReference type="EMBL" id="AEP29081.1"/>
    </source>
</evidence>
<evidence type="ECO:0000256" key="2">
    <source>
        <dbReference type="SAM" id="SignalP"/>
    </source>
</evidence>
<name>G4QFZ0_GLANF</name>
<feature type="region of interest" description="Disordered" evidence="1">
    <location>
        <begin position="152"/>
        <end position="181"/>
    </location>
</feature>
<feature type="chain" id="PRO_5003467249" description="Lipoprotein" evidence="2">
    <location>
        <begin position="24"/>
        <end position="181"/>
    </location>
</feature>
<feature type="signal peptide" evidence="2">
    <location>
        <begin position="1"/>
        <end position="23"/>
    </location>
</feature>
<evidence type="ECO:0000313" key="4">
    <source>
        <dbReference type="Proteomes" id="UP000009282"/>
    </source>
</evidence>
<dbReference type="OrthoDB" id="6388892at2"/>
<keyword evidence="2" id="KW-0732">Signal</keyword>
<feature type="compositionally biased region" description="Low complexity" evidence="1">
    <location>
        <begin position="154"/>
        <end position="169"/>
    </location>
</feature>
<proteinExistence type="predicted"/>
<dbReference type="HOGENOM" id="CLU_1487050_0_0_6"/>
<organism evidence="3 4">
    <name type="scientific">Glaciecola nitratireducens (strain JCM 12485 / KCTC 12276 / FR1064)</name>
    <dbReference type="NCBI Taxonomy" id="1085623"/>
    <lineage>
        <taxon>Bacteria</taxon>
        <taxon>Pseudomonadati</taxon>
        <taxon>Pseudomonadota</taxon>
        <taxon>Gammaproteobacteria</taxon>
        <taxon>Alteromonadales</taxon>
        <taxon>Alteromonadaceae</taxon>
        <taxon>Brumicola</taxon>
    </lineage>
</organism>
<dbReference type="PROSITE" id="PS51257">
    <property type="entry name" value="PROKAR_LIPOPROTEIN"/>
    <property type="match status" value="1"/>
</dbReference>
<evidence type="ECO:0008006" key="5">
    <source>
        <dbReference type="Google" id="ProtNLM"/>
    </source>
</evidence>
<dbReference type="STRING" id="1085623.GNIT_0943"/>